<dbReference type="InParanoid" id="F4NWF5"/>
<evidence type="ECO:0000313" key="1">
    <source>
        <dbReference type="EMBL" id="EGF82821.1"/>
    </source>
</evidence>
<organism evidence="1 2">
    <name type="scientific">Batrachochytrium dendrobatidis (strain JAM81 / FGSC 10211)</name>
    <name type="common">Frog chytrid fungus</name>
    <dbReference type="NCBI Taxonomy" id="684364"/>
    <lineage>
        <taxon>Eukaryota</taxon>
        <taxon>Fungi</taxon>
        <taxon>Fungi incertae sedis</taxon>
        <taxon>Chytridiomycota</taxon>
        <taxon>Chytridiomycota incertae sedis</taxon>
        <taxon>Chytridiomycetes</taxon>
        <taxon>Rhizophydiales</taxon>
        <taxon>Rhizophydiales incertae sedis</taxon>
        <taxon>Batrachochytrium</taxon>
    </lineage>
</organism>
<dbReference type="EMBL" id="GL882880">
    <property type="protein sequence ID" value="EGF82821.1"/>
    <property type="molecule type" value="Genomic_DNA"/>
</dbReference>
<dbReference type="RefSeq" id="XP_006677067.1">
    <property type="nucleotide sequence ID" value="XM_006677004.1"/>
</dbReference>
<name>F4NWF5_BATDJ</name>
<proteinExistence type="predicted"/>
<accession>F4NWF5</accession>
<protein>
    <submittedName>
        <fullName evidence="1">Uncharacterized protein</fullName>
    </submittedName>
</protein>
<sequence>MSPEESTRVKVADGLFIPLLTNTNFQDWNNGIHAAMSSFNLWELHIKIAPPEEKTNTFIVNDYKAYSILATTTGKENDDLTHNSEGAPLSAHDAYKAIHAHYSTGSTSSRIQLFADLNAMVYDPDQGVEVLYNSMMKFARNWQIKKDAILTSNS</sequence>
<evidence type="ECO:0000313" key="2">
    <source>
        <dbReference type="Proteomes" id="UP000007241"/>
    </source>
</evidence>
<keyword evidence="2" id="KW-1185">Reference proteome</keyword>
<dbReference type="Proteomes" id="UP000007241">
    <property type="component" value="Unassembled WGS sequence"/>
</dbReference>
<gene>
    <name evidence="1" type="ORF">BATDEDRAFT_86419</name>
</gene>
<reference evidence="1 2" key="1">
    <citation type="submission" date="2009-12" db="EMBL/GenBank/DDBJ databases">
        <title>The draft genome of Batrachochytrium dendrobatidis.</title>
        <authorList>
            <consortium name="US DOE Joint Genome Institute (JGI-PGF)"/>
            <person name="Kuo A."/>
            <person name="Salamov A."/>
            <person name="Schmutz J."/>
            <person name="Lucas S."/>
            <person name="Pitluck S."/>
            <person name="Rosenblum E."/>
            <person name="Stajich J."/>
            <person name="Eisen M."/>
            <person name="Grigoriev I.V."/>
        </authorList>
    </citation>
    <scope>NUCLEOTIDE SEQUENCE [LARGE SCALE GENOMIC DNA]</scope>
    <source>
        <strain evidence="2">JAM81 / FGSC 10211</strain>
    </source>
</reference>
<dbReference type="GeneID" id="18242419"/>
<dbReference type="AlphaFoldDB" id="F4NWF5"/>
<dbReference type="HOGENOM" id="CLU_1703889_0_0_1"/>